<dbReference type="AlphaFoldDB" id="A0A0E9W910"/>
<evidence type="ECO:0000256" key="1">
    <source>
        <dbReference type="SAM" id="MobiDB-lite"/>
    </source>
</evidence>
<reference evidence="2" key="1">
    <citation type="submission" date="2014-11" db="EMBL/GenBank/DDBJ databases">
        <authorList>
            <person name="Amaro Gonzalez C."/>
        </authorList>
    </citation>
    <scope>NUCLEOTIDE SEQUENCE</scope>
</reference>
<proteinExistence type="predicted"/>
<feature type="compositionally biased region" description="Basic and acidic residues" evidence="1">
    <location>
        <begin position="23"/>
        <end position="37"/>
    </location>
</feature>
<evidence type="ECO:0000313" key="2">
    <source>
        <dbReference type="EMBL" id="JAH86075.1"/>
    </source>
</evidence>
<reference evidence="2" key="2">
    <citation type="journal article" date="2015" name="Fish Shellfish Immunol.">
        <title>Early steps in the European eel (Anguilla anguilla)-Vibrio vulnificus interaction in the gills: Role of the RtxA13 toxin.</title>
        <authorList>
            <person name="Callol A."/>
            <person name="Pajuelo D."/>
            <person name="Ebbesson L."/>
            <person name="Teles M."/>
            <person name="MacKenzie S."/>
            <person name="Amaro C."/>
        </authorList>
    </citation>
    <scope>NUCLEOTIDE SEQUENCE</scope>
</reference>
<sequence>MQHQGTLQRNLEQSNSAPLLSRNEARTIKERTPSFLI</sequence>
<feature type="region of interest" description="Disordered" evidence="1">
    <location>
        <begin position="1"/>
        <end position="37"/>
    </location>
</feature>
<dbReference type="EMBL" id="GBXM01022502">
    <property type="protein sequence ID" value="JAH86075.1"/>
    <property type="molecule type" value="Transcribed_RNA"/>
</dbReference>
<feature type="compositionally biased region" description="Polar residues" evidence="1">
    <location>
        <begin position="1"/>
        <end position="18"/>
    </location>
</feature>
<accession>A0A0E9W910</accession>
<name>A0A0E9W910_ANGAN</name>
<protein>
    <submittedName>
        <fullName evidence="2">Uncharacterized protein</fullName>
    </submittedName>
</protein>
<organism evidence="2">
    <name type="scientific">Anguilla anguilla</name>
    <name type="common">European freshwater eel</name>
    <name type="synonym">Muraena anguilla</name>
    <dbReference type="NCBI Taxonomy" id="7936"/>
    <lineage>
        <taxon>Eukaryota</taxon>
        <taxon>Metazoa</taxon>
        <taxon>Chordata</taxon>
        <taxon>Craniata</taxon>
        <taxon>Vertebrata</taxon>
        <taxon>Euteleostomi</taxon>
        <taxon>Actinopterygii</taxon>
        <taxon>Neopterygii</taxon>
        <taxon>Teleostei</taxon>
        <taxon>Anguilliformes</taxon>
        <taxon>Anguillidae</taxon>
        <taxon>Anguilla</taxon>
    </lineage>
</organism>